<organism evidence="2 3">
    <name type="scientific">Coccidioides posadasii RMSCC 3488</name>
    <dbReference type="NCBI Taxonomy" id="454284"/>
    <lineage>
        <taxon>Eukaryota</taxon>
        <taxon>Fungi</taxon>
        <taxon>Dikarya</taxon>
        <taxon>Ascomycota</taxon>
        <taxon>Pezizomycotina</taxon>
        <taxon>Eurotiomycetes</taxon>
        <taxon>Eurotiomycetidae</taxon>
        <taxon>Onygenales</taxon>
        <taxon>Onygenaceae</taxon>
        <taxon>Coccidioides</taxon>
    </lineage>
</organism>
<name>A0A0J6FU80_COCPO</name>
<accession>A0A0J6FU80</accession>
<evidence type="ECO:0000313" key="3">
    <source>
        <dbReference type="Proteomes" id="UP000054567"/>
    </source>
</evidence>
<dbReference type="Proteomes" id="UP000054567">
    <property type="component" value="Unassembled WGS sequence"/>
</dbReference>
<sequence>MPESYCKLHCLPVRNVGFSSRPYSDSTETLLDKPSTLEDDATSTALYPEPMTSPSPLFPPRANQHPRSPPANLRPSHPLMHERDFVLDTPQVPFLWVHNRAPEFEVTTLSLMSQAAESRRPSSCLET</sequence>
<evidence type="ECO:0000256" key="1">
    <source>
        <dbReference type="SAM" id="MobiDB-lite"/>
    </source>
</evidence>
<reference evidence="3" key="3">
    <citation type="journal article" date="2010" name="Genome Res.">
        <title>Population genomic sequencing of Coccidioides fungi reveals recent hybridization and transposon control.</title>
        <authorList>
            <person name="Neafsey D.E."/>
            <person name="Barker B.M."/>
            <person name="Sharpton T.J."/>
            <person name="Stajich J.E."/>
            <person name="Park D.J."/>
            <person name="Whiston E."/>
            <person name="Hung C.-Y."/>
            <person name="McMahan C."/>
            <person name="White J."/>
            <person name="Sykes S."/>
            <person name="Heiman D."/>
            <person name="Young S."/>
            <person name="Zeng Q."/>
            <person name="Abouelleil A."/>
            <person name="Aftuck L."/>
            <person name="Bessette D."/>
            <person name="Brown A."/>
            <person name="FitzGerald M."/>
            <person name="Lui A."/>
            <person name="Macdonald J.P."/>
            <person name="Priest M."/>
            <person name="Orbach M.J."/>
            <person name="Galgiani J.N."/>
            <person name="Kirkland T.N."/>
            <person name="Cole G.T."/>
            <person name="Birren B.W."/>
            <person name="Henn M.R."/>
            <person name="Taylor J.W."/>
            <person name="Rounsley S.D."/>
        </authorList>
    </citation>
    <scope>NUCLEOTIDE SEQUENCE [LARGE SCALE GENOMIC DNA]</scope>
    <source>
        <strain evidence="3">RMSCC 3488</strain>
    </source>
</reference>
<gene>
    <name evidence="2" type="ORF">CPAG_08953</name>
</gene>
<feature type="compositionally biased region" description="Polar residues" evidence="1">
    <location>
        <begin position="20"/>
        <end position="29"/>
    </location>
</feature>
<feature type="region of interest" description="Disordered" evidence="1">
    <location>
        <begin position="20"/>
        <end position="77"/>
    </location>
</feature>
<protein>
    <submittedName>
        <fullName evidence="2">Uncharacterized protein</fullName>
    </submittedName>
</protein>
<proteinExistence type="predicted"/>
<reference evidence="2 3" key="1">
    <citation type="submission" date="2007-06" db="EMBL/GenBank/DDBJ databases">
        <title>The Genome Sequence of Coccidioides posadasii RMSCC_3488.</title>
        <authorList>
            <consortium name="Coccidioides Genome Resources Consortium"/>
            <consortium name="The Broad Institute Genome Sequencing Platform"/>
            <person name="Henn M.R."/>
            <person name="Sykes S."/>
            <person name="Young S."/>
            <person name="Jaffe D."/>
            <person name="Berlin A."/>
            <person name="Alvarez P."/>
            <person name="Butler J."/>
            <person name="Gnerre S."/>
            <person name="Grabherr M."/>
            <person name="Mauceli E."/>
            <person name="Brockman W."/>
            <person name="Kodira C."/>
            <person name="Alvarado L."/>
            <person name="Zeng Q."/>
            <person name="Crawford M."/>
            <person name="Antoine C."/>
            <person name="Devon K."/>
            <person name="Galgiani J."/>
            <person name="Orsborn K."/>
            <person name="Lewis M.L."/>
            <person name="Nusbaum C."/>
            <person name="Galagan J."/>
            <person name="Birren B."/>
        </authorList>
    </citation>
    <scope>NUCLEOTIDE SEQUENCE [LARGE SCALE GENOMIC DNA]</scope>
    <source>
        <strain evidence="2 3">RMSCC 3488</strain>
    </source>
</reference>
<dbReference type="AlphaFoldDB" id="A0A0J6FU80"/>
<evidence type="ECO:0000313" key="2">
    <source>
        <dbReference type="EMBL" id="KMM72659.1"/>
    </source>
</evidence>
<dbReference type="VEuPathDB" id="FungiDB:CPAG_08953"/>
<reference evidence="3" key="2">
    <citation type="journal article" date="2009" name="Genome Res.">
        <title>Comparative genomic analyses of the human fungal pathogens Coccidioides and their relatives.</title>
        <authorList>
            <person name="Sharpton T.J."/>
            <person name="Stajich J.E."/>
            <person name="Rounsley S.D."/>
            <person name="Gardner M.J."/>
            <person name="Wortman J.R."/>
            <person name="Jordar V.S."/>
            <person name="Maiti R."/>
            <person name="Kodira C.D."/>
            <person name="Neafsey D.E."/>
            <person name="Zeng Q."/>
            <person name="Hung C.-Y."/>
            <person name="McMahan C."/>
            <person name="Muszewska A."/>
            <person name="Grynberg M."/>
            <person name="Mandel M.A."/>
            <person name="Kellner E.M."/>
            <person name="Barker B.M."/>
            <person name="Galgiani J.N."/>
            <person name="Orbach M.J."/>
            <person name="Kirkland T.N."/>
            <person name="Cole G.T."/>
            <person name="Henn M.R."/>
            <person name="Birren B.W."/>
            <person name="Taylor J.W."/>
        </authorList>
    </citation>
    <scope>NUCLEOTIDE SEQUENCE [LARGE SCALE GENOMIC DNA]</scope>
    <source>
        <strain evidence="3">RMSCC 3488</strain>
    </source>
</reference>
<dbReference type="EMBL" id="DS268114">
    <property type="protein sequence ID" value="KMM72659.1"/>
    <property type="molecule type" value="Genomic_DNA"/>
</dbReference>